<sequence>MQVDFPKFGKVGKLFFDNIIYPKLGLKRDEVLVGPNYGCDNAVVKINDRQVMILTSDPLSIIPALGLEDSAWLTVHLLASDLSTSGIPPMYAVLDFNLPPQITKEEFEIYWDAFHRECEKLGIAIVGGHTGKFFGIDYTIVGGGTFIAIGDIDKYLSSNMAKPGDRIVITKGSAIATTGILARVFPETIEKNFGSDFLKEAQSYFRKFSVVDDALTAVKIGVRDDGVSAMHDATEGGVLGGIYEMAVASGCGVHVFKDKIIVSETTRKICQLFEIDPYISLSEGTLIIAIKEGKVSELQKVLSENGIESVEVGYFEEPSYGLVIENPDGTKEPLVYPETDPYWNAYINAVNKGWR</sequence>
<accession>A0A0P1LBX3</accession>
<accession>A0A0P1LC95</accession>
<accession>A0A0P1LRK8</accession>
<evidence type="ECO:0000313" key="6">
    <source>
        <dbReference type="Proteomes" id="UP000182011"/>
    </source>
</evidence>
<dbReference type="PANTHER" id="PTHR30303:SF4">
    <property type="entry name" value="HYDROGENASE EXPRESSION_FORMATION PROTEIN HYPE"/>
    <property type="match status" value="1"/>
</dbReference>
<dbReference type="GO" id="GO:0051604">
    <property type="term" value="P:protein maturation"/>
    <property type="evidence" value="ECO:0007669"/>
    <property type="project" value="TreeGrafter"/>
</dbReference>
<dbReference type="RefSeq" id="WP_047133835.1">
    <property type="nucleotide sequence ID" value="NZ_CZVI01000005.1"/>
</dbReference>
<reference evidence="5 6" key="2">
    <citation type="submission" date="2015-11" db="EMBL/GenBank/DDBJ databases">
        <authorList>
            <person name="Zhang Y."/>
            <person name="Guo Z."/>
        </authorList>
    </citation>
    <scope>NUCLEOTIDE SEQUENCE [LARGE SCALE GENOMIC DNA]</scope>
    <source>
        <strain evidence="5">JGI-4</strain>
    </source>
</reference>
<dbReference type="Proteomes" id="UP000182200">
    <property type="component" value="Unassembled WGS sequence"/>
</dbReference>
<dbReference type="Gene3D" id="3.90.650.10">
    <property type="entry name" value="PurM-like C-terminal domain"/>
    <property type="match status" value="1"/>
</dbReference>
<dbReference type="EMBL" id="CZVI01000005">
    <property type="protein sequence ID" value="CUS82108.1"/>
    <property type="molecule type" value="Genomic_DNA"/>
</dbReference>
<dbReference type="PANTHER" id="PTHR30303">
    <property type="entry name" value="HYDROGENASE ISOENZYMES FORMATION PROTEIN HYPE"/>
    <property type="match status" value="1"/>
</dbReference>
<keyword evidence="7" id="KW-1185">Reference proteome</keyword>
<accession>A0A0P1LP86</accession>
<accession>A0A0S4MTH0</accession>
<evidence type="ECO:0000313" key="7">
    <source>
        <dbReference type="Proteomes" id="UP000182200"/>
    </source>
</evidence>
<dbReference type="SUPFAM" id="SSF55326">
    <property type="entry name" value="PurM N-terminal domain-like"/>
    <property type="match status" value="1"/>
</dbReference>
<dbReference type="CDD" id="cd06061">
    <property type="entry name" value="PurM-like1"/>
    <property type="match status" value="1"/>
</dbReference>
<dbReference type="Proteomes" id="UP000182011">
    <property type="component" value="Unassembled WGS sequence"/>
</dbReference>
<organism evidence="5 6">
    <name type="scientific">Candidatus Kryptonium thompsonii</name>
    <dbReference type="NCBI Taxonomy" id="1633631"/>
    <lineage>
        <taxon>Bacteria</taxon>
        <taxon>Pseudomonadati</taxon>
        <taxon>Candidatus Kryptoniota</taxon>
        <taxon>Candidatus Kryptonium</taxon>
    </lineage>
</organism>
<accession>A0A0P1MDE3</accession>
<accession>A0A0P1LL66</accession>
<dbReference type="InterPro" id="IPR011854">
    <property type="entry name" value="HypE"/>
</dbReference>
<proteinExistence type="inferred from homology"/>
<evidence type="ECO:0000313" key="4">
    <source>
        <dbReference type="EMBL" id="CUS82108.1"/>
    </source>
</evidence>
<dbReference type="InterPro" id="IPR016188">
    <property type="entry name" value="PurM-like_N"/>
</dbReference>
<dbReference type="InterPro" id="IPR036676">
    <property type="entry name" value="PurM-like_C_sf"/>
</dbReference>
<dbReference type="SUPFAM" id="SSF56042">
    <property type="entry name" value="PurM C-terminal domain-like"/>
    <property type="match status" value="1"/>
</dbReference>
<evidence type="ECO:0000256" key="1">
    <source>
        <dbReference type="ARBA" id="ARBA00006243"/>
    </source>
</evidence>
<evidence type="ECO:0000313" key="5">
    <source>
        <dbReference type="EMBL" id="CUU02295.1"/>
    </source>
</evidence>
<accession>A0A0N7MRZ6</accession>
<dbReference type="Gene3D" id="3.30.1330.10">
    <property type="entry name" value="PurM-like, N-terminal domain"/>
    <property type="match status" value="1"/>
</dbReference>
<dbReference type="Pfam" id="PF02769">
    <property type="entry name" value="AIRS_C"/>
    <property type="match status" value="1"/>
</dbReference>
<feature type="domain" description="PurM-like N-terminal" evidence="2">
    <location>
        <begin position="40"/>
        <end position="141"/>
    </location>
</feature>
<dbReference type="STRING" id="1633631.GCA_001442925_00473"/>
<feature type="domain" description="PurM-like C-terminal" evidence="3">
    <location>
        <begin position="162"/>
        <end position="317"/>
    </location>
</feature>
<evidence type="ECO:0000259" key="2">
    <source>
        <dbReference type="Pfam" id="PF00586"/>
    </source>
</evidence>
<dbReference type="PIRSF" id="PIRSF005644">
    <property type="entry name" value="Hdrgns_mtr_HypE"/>
    <property type="match status" value="1"/>
</dbReference>
<dbReference type="EMBL" id="FAOP01000003">
    <property type="protein sequence ID" value="CUU02295.1"/>
    <property type="molecule type" value="Genomic_DNA"/>
</dbReference>
<accession>A0A0N7MNJ4</accession>
<evidence type="ECO:0000259" key="3">
    <source>
        <dbReference type="Pfam" id="PF02769"/>
    </source>
</evidence>
<dbReference type="OrthoDB" id="9801934at2"/>
<dbReference type="InterPro" id="IPR036921">
    <property type="entry name" value="PurM-like_N_sf"/>
</dbReference>
<reference evidence="4 7" key="1">
    <citation type="submission" date="2015-11" db="EMBL/GenBank/DDBJ databases">
        <authorList>
            <person name="Varghese N."/>
        </authorList>
    </citation>
    <scope>NUCLEOTIDE SEQUENCE [LARGE SCALE GENOMIC DNA]</scope>
    <source>
        <strain evidence="4 7">JGI-8</strain>
    </source>
</reference>
<dbReference type="InterPro" id="IPR010918">
    <property type="entry name" value="PurM-like_C_dom"/>
</dbReference>
<accession>A0A0P1MNE1</accession>
<dbReference type="Pfam" id="PF00586">
    <property type="entry name" value="AIRS"/>
    <property type="match status" value="1"/>
</dbReference>
<comment type="similarity">
    <text evidence="1">Belongs to the HypE family.</text>
</comment>
<name>A0A0P1MDE3_9BACT</name>
<dbReference type="AlphaFoldDB" id="A0A0P1MDE3"/>
<gene>
    <name evidence="5" type="ORF">JGI4_00473</name>
    <name evidence="4" type="ORF">JGI8_00569</name>
</gene>
<protein>
    <submittedName>
        <fullName evidence="5">Hydrogenase maturation factor</fullName>
    </submittedName>
</protein>